<dbReference type="PANTHER" id="PTHR18964:SF169">
    <property type="entry name" value="N-ACETYLMANNOSAMINE KINASE"/>
    <property type="match status" value="1"/>
</dbReference>
<dbReference type="InterPro" id="IPR043129">
    <property type="entry name" value="ATPase_NBD"/>
</dbReference>
<dbReference type="Pfam" id="PF00480">
    <property type="entry name" value="ROK"/>
    <property type="match status" value="1"/>
</dbReference>
<dbReference type="EMBL" id="CP031320">
    <property type="protein sequence ID" value="AXK37474.1"/>
    <property type="molecule type" value="Genomic_DNA"/>
</dbReference>
<dbReference type="PANTHER" id="PTHR18964">
    <property type="entry name" value="ROK (REPRESSOR, ORF, KINASE) FAMILY"/>
    <property type="match status" value="1"/>
</dbReference>
<comment type="similarity">
    <text evidence="1">Belongs to the ROK (NagC/XylR) family.</text>
</comment>
<dbReference type="Proteomes" id="UP000254425">
    <property type="component" value="Chromosome"/>
</dbReference>
<dbReference type="InterPro" id="IPR049874">
    <property type="entry name" value="ROK_cs"/>
</dbReference>
<name>A0A345Y0Q8_9ACTN</name>
<evidence type="ECO:0000256" key="1">
    <source>
        <dbReference type="ARBA" id="ARBA00006479"/>
    </source>
</evidence>
<protein>
    <submittedName>
        <fullName evidence="2">ROK family protein</fullName>
    </submittedName>
</protein>
<keyword evidence="3" id="KW-1185">Reference proteome</keyword>
<proteinExistence type="inferred from homology"/>
<evidence type="ECO:0000313" key="2">
    <source>
        <dbReference type="EMBL" id="AXK37474.1"/>
    </source>
</evidence>
<sequence>MAVGIDIGGTKTAGALVDLAALRAGAAGADGVRAAGAVLRQARTPTPVGEGPDALLDAAAELVARLLEGTPRDRVRGVGVGTGGVVDSTTGTVLSATSVLPGWAGTEVAAGLGARCGLPVRADGDGNTTLLGEHAAGAARGASSVLLAAVGTGIGGALMTGGTLVRGARHAAGHLGHVAAPDAAGVPCSCGARGHVEAVSCGPAIVRRYTEATGTAVPGGLRELAARTGTDPGAARAVADGGRSLGVALAGLVNTFDPELVVIGGGVADIGAPFTDPLEEGLRGGLLPAVRTVRLARAALGSDASVLGAATLAG</sequence>
<evidence type="ECO:0000313" key="3">
    <source>
        <dbReference type="Proteomes" id="UP000254425"/>
    </source>
</evidence>
<organism evidence="2 3">
    <name type="scientific">Streptomyces armeniacus</name>
    <dbReference type="NCBI Taxonomy" id="83291"/>
    <lineage>
        <taxon>Bacteria</taxon>
        <taxon>Bacillati</taxon>
        <taxon>Actinomycetota</taxon>
        <taxon>Actinomycetes</taxon>
        <taxon>Kitasatosporales</taxon>
        <taxon>Streptomycetaceae</taxon>
        <taxon>Streptomyces</taxon>
    </lineage>
</organism>
<dbReference type="Gene3D" id="3.30.420.40">
    <property type="match status" value="2"/>
</dbReference>
<gene>
    <name evidence="2" type="ORF">DVA86_19300</name>
</gene>
<reference evidence="2 3" key="1">
    <citation type="submission" date="2018-07" db="EMBL/GenBank/DDBJ databases">
        <title>Draft genome of the type strain Streptomyces armeniacus ATCC 15676.</title>
        <authorList>
            <person name="Labana P."/>
            <person name="Gosse J.T."/>
            <person name="Boddy C.N."/>
        </authorList>
    </citation>
    <scope>NUCLEOTIDE SEQUENCE [LARGE SCALE GENOMIC DNA]</scope>
    <source>
        <strain evidence="2 3">ATCC 15676</strain>
    </source>
</reference>
<dbReference type="InterPro" id="IPR000600">
    <property type="entry name" value="ROK"/>
</dbReference>
<dbReference type="SUPFAM" id="SSF53067">
    <property type="entry name" value="Actin-like ATPase domain"/>
    <property type="match status" value="1"/>
</dbReference>
<dbReference type="KEGG" id="sarm:DVA86_19300"/>
<accession>A0A345Y0Q8</accession>
<dbReference type="PROSITE" id="PS01125">
    <property type="entry name" value="ROK"/>
    <property type="match status" value="1"/>
</dbReference>
<dbReference type="AlphaFoldDB" id="A0A345Y0Q8"/>